<reference evidence="1 2" key="1">
    <citation type="submission" date="2016-03" db="EMBL/GenBank/DDBJ databases">
        <title>Genome sequencing of Psychrobacter alimentarius PAMC 27889.</title>
        <authorList>
            <person name="Lee J."/>
            <person name="Kim O.-S."/>
        </authorList>
    </citation>
    <scope>NUCLEOTIDE SEQUENCE [LARGE SCALE GENOMIC DNA]</scope>
    <source>
        <strain evidence="1 2">PAMC 27889</strain>
    </source>
</reference>
<gene>
    <name evidence="1" type="ORF">A3K91_1279</name>
</gene>
<dbReference type="Pfam" id="PF19614">
    <property type="entry name" value="DUF6119"/>
    <property type="match status" value="1"/>
</dbReference>
<proteinExistence type="predicted"/>
<accession>A0ABM5ZXR9</accession>
<protein>
    <recommendedName>
        <fullName evidence="3">Sporadically distributed protein, TIGR04141 family</fullName>
    </recommendedName>
</protein>
<evidence type="ECO:0000313" key="1">
    <source>
        <dbReference type="EMBL" id="AMT96885.1"/>
    </source>
</evidence>
<organism evidence="1 2">
    <name type="scientific">Psychrobacter alimentarius</name>
    <dbReference type="NCBI Taxonomy" id="261164"/>
    <lineage>
        <taxon>Bacteria</taxon>
        <taxon>Pseudomonadati</taxon>
        <taxon>Pseudomonadota</taxon>
        <taxon>Gammaproteobacteria</taxon>
        <taxon>Moraxellales</taxon>
        <taxon>Moraxellaceae</taxon>
        <taxon>Psychrobacter</taxon>
    </lineage>
</organism>
<dbReference type="EMBL" id="CP014945">
    <property type="protein sequence ID" value="AMT96885.1"/>
    <property type="molecule type" value="Genomic_DNA"/>
</dbReference>
<sequence length="559" mass="63063">MGSNKTLRISKELISMEEKKPYLYLNAFLAKDEHASLEASDFLKGTSQVNAYDLDSKHELEGKLFVKIPEEKKPKWSAFTEGITGVSLDELTNRSSSAVLIIKTAKTTMAFTFGYGRFLIDTKYFVHDFGIKTALNTLNHDSLRSVDLFTLEDQAVQKKSQASRESTVGVFGIDISRDVLRAVTGSPKTSVNLENISGGDSVYSFAIKIDVDEISSLVDLLSNYYSNDSYKNGFSWVDNIRKVKGNSEINSLDEKLLEKIKLKSLDITITLPEIVQWDAIYGFSFTRSKCSIKPIIETSNYFDSLDIAAVSIDSIKRDRLFVYDVHENESSYKIYKCIYFEYKEANNTYILFAGLWYEIDNSFMSRIDSVLAQINISNLIFPKIYVWEETKDEQLKSKIETEGDYNERVANDHSYHLLDKKLIKSNKTTSSIELCDLMTDNKQFIHVKHRKGGSAGLSHLFAQGSVSAEILLGDKEFRKKARKVLKKVSSGLQDSVSLDNFKSDGVEVVFLILGEDSASLKSNLPFFSKVNLSKAFENLSQRGFKVTISGVDTELKLDT</sequence>
<dbReference type="NCBIfam" id="TIGR04141">
    <property type="entry name" value="TIGR04141 family sporadically distributed protein"/>
    <property type="match status" value="1"/>
</dbReference>
<evidence type="ECO:0008006" key="3">
    <source>
        <dbReference type="Google" id="ProtNLM"/>
    </source>
</evidence>
<dbReference type="Proteomes" id="UP000076104">
    <property type="component" value="Chromosome"/>
</dbReference>
<keyword evidence="2" id="KW-1185">Reference proteome</keyword>
<evidence type="ECO:0000313" key="2">
    <source>
        <dbReference type="Proteomes" id="UP000076104"/>
    </source>
</evidence>
<dbReference type="InterPro" id="IPR026487">
    <property type="entry name" value="CHP04141"/>
</dbReference>
<name>A0ABM5ZXR9_9GAMM</name>